<keyword evidence="5" id="KW-1185">Reference proteome</keyword>
<evidence type="ECO:0000256" key="1">
    <source>
        <dbReference type="SAM" id="MobiDB-lite"/>
    </source>
</evidence>
<sequence>MRAPRPVFGVGMVVFPKYPRTRVILLVSVIAVLAAVGGIVWGVVSSSRPSTGAAAPPAALPDSTSMGVVELNVHDLPKVRAFYENAVGLAVLSESEGEAELGLDSPLLRLVSGSDGETGSTLSEAGLYHSAILYPDEASLARVLVNIATIAPETFQGSADHAVSQAFYFLDPEGNGLELYVDRPRSEWVWEDGEVQMGSELLDPAAFIQEHLNTESDDTGSANMGHVHLKVGDLDEARAFYSEALGFAVTAQSDGALFYAAGGYHHHLATNTWQSDGAGARENSTGLGALTIAVPDEEAVDRIAERLEAAGHSYERSSTGLSTEDPWGNSVNISL</sequence>
<dbReference type="CDD" id="cd16359">
    <property type="entry name" value="VOC_BsCatE_like_C"/>
    <property type="match status" value="1"/>
</dbReference>
<keyword evidence="2" id="KW-0472">Membrane</keyword>
<protein>
    <submittedName>
        <fullName evidence="4">Catechol-2,3-dioxygenase</fullName>
        <ecNumber evidence="4">1.13.11.2</ecNumber>
    </submittedName>
</protein>
<dbReference type="InterPro" id="IPR004360">
    <property type="entry name" value="Glyas_Fos-R_dOase_dom"/>
</dbReference>
<keyword evidence="2" id="KW-0812">Transmembrane</keyword>
<comment type="caution">
    <text evidence="4">The sequence shown here is derived from an EMBL/GenBank/DDBJ whole genome shotgun (WGS) entry which is preliminary data.</text>
</comment>
<dbReference type="GO" id="GO:0018577">
    <property type="term" value="F:catechol 2,3-dioxygenase activity"/>
    <property type="evidence" value="ECO:0007669"/>
    <property type="project" value="UniProtKB-EC"/>
</dbReference>
<evidence type="ECO:0000313" key="5">
    <source>
        <dbReference type="Proteomes" id="UP000693892"/>
    </source>
</evidence>
<reference evidence="4" key="1">
    <citation type="submission" date="2021-06" db="EMBL/GenBank/DDBJ databases">
        <authorList>
            <person name="Criscuolo A."/>
        </authorList>
    </citation>
    <scope>NUCLEOTIDE SEQUENCE</scope>
    <source>
        <strain evidence="4">CIP111803</strain>
    </source>
</reference>
<dbReference type="EMBL" id="CAJVAP010000011">
    <property type="protein sequence ID" value="CAG7609896.1"/>
    <property type="molecule type" value="Genomic_DNA"/>
</dbReference>
<gene>
    <name evidence="4" type="primary">catE_2</name>
    <name evidence="4" type="ORF">LEUCIP111803_01254</name>
</gene>
<feature type="region of interest" description="Disordered" evidence="1">
    <location>
        <begin position="315"/>
        <end position="335"/>
    </location>
</feature>
<keyword evidence="4" id="KW-0560">Oxidoreductase</keyword>
<feature type="transmembrane region" description="Helical" evidence="2">
    <location>
        <begin position="21"/>
        <end position="44"/>
    </location>
</feature>
<evidence type="ECO:0000313" key="4">
    <source>
        <dbReference type="EMBL" id="CAG7609896.1"/>
    </source>
</evidence>
<dbReference type="PANTHER" id="PTHR43279">
    <property type="entry name" value="CATECHOL-2,3-DIOXYGENASE"/>
    <property type="match status" value="1"/>
</dbReference>
<evidence type="ECO:0000259" key="3">
    <source>
        <dbReference type="PROSITE" id="PS51819"/>
    </source>
</evidence>
<dbReference type="Pfam" id="PF00903">
    <property type="entry name" value="Glyoxalase"/>
    <property type="match status" value="1"/>
</dbReference>
<dbReference type="InterPro" id="IPR037523">
    <property type="entry name" value="VOC_core"/>
</dbReference>
<accession>A0A916JXG2</accession>
<feature type="domain" description="VOC" evidence="3">
    <location>
        <begin position="65"/>
        <end position="182"/>
    </location>
</feature>
<dbReference type="PROSITE" id="PS51819">
    <property type="entry name" value="VOC"/>
    <property type="match status" value="2"/>
</dbReference>
<dbReference type="Proteomes" id="UP000693892">
    <property type="component" value="Unassembled WGS sequence"/>
</dbReference>
<evidence type="ECO:0000256" key="2">
    <source>
        <dbReference type="SAM" id="Phobius"/>
    </source>
</evidence>
<organism evidence="4 5">
    <name type="scientific">Leucobacter soli</name>
    <dbReference type="NCBI Taxonomy" id="2812850"/>
    <lineage>
        <taxon>Bacteria</taxon>
        <taxon>Bacillati</taxon>
        <taxon>Actinomycetota</taxon>
        <taxon>Actinomycetes</taxon>
        <taxon>Micrococcales</taxon>
        <taxon>Microbacteriaceae</taxon>
        <taxon>Leucobacter</taxon>
    </lineage>
</organism>
<keyword evidence="2" id="KW-1133">Transmembrane helix</keyword>
<dbReference type="EC" id="1.13.11.2" evidence="4"/>
<feature type="domain" description="VOC" evidence="3">
    <location>
        <begin position="223"/>
        <end position="335"/>
    </location>
</feature>
<dbReference type="AlphaFoldDB" id="A0A916JXG2"/>
<dbReference type="PANTHER" id="PTHR43279:SF1">
    <property type="entry name" value="CATECHOL-2,3-DIOXYGENASE"/>
    <property type="match status" value="1"/>
</dbReference>
<name>A0A916JXG2_9MICO</name>
<proteinExistence type="predicted"/>